<dbReference type="InterPro" id="IPR012336">
    <property type="entry name" value="Thioredoxin-like_fold"/>
</dbReference>
<dbReference type="EMBL" id="JASVYU010000027">
    <property type="protein sequence ID" value="MDN0288395.1"/>
    <property type="molecule type" value="Genomic_DNA"/>
</dbReference>
<name>A0AAQ0W945_9XANT</name>
<feature type="domain" description="Thioredoxin" evidence="3">
    <location>
        <begin position="36"/>
        <end position="222"/>
    </location>
</feature>
<comment type="caution">
    <text evidence="4">The sequence shown here is derived from an EMBL/GenBank/DDBJ whole genome shotgun (WGS) entry which is preliminary data.</text>
</comment>
<dbReference type="Pfam" id="PF13462">
    <property type="entry name" value="Thioredoxin_4"/>
    <property type="match status" value="1"/>
</dbReference>
<dbReference type="InterPro" id="IPR013766">
    <property type="entry name" value="Thioredoxin_domain"/>
</dbReference>
<keyword evidence="2" id="KW-1133">Transmembrane helix</keyword>
<evidence type="ECO:0000256" key="2">
    <source>
        <dbReference type="SAM" id="Phobius"/>
    </source>
</evidence>
<gene>
    <name evidence="4" type="ORF">QSH54_17535</name>
</gene>
<keyword evidence="2" id="KW-0472">Membrane</keyword>
<dbReference type="CDD" id="cd02972">
    <property type="entry name" value="DsbA_family"/>
    <property type="match status" value="1"/>
</dbReference>
<organism evidence="4">
    <name type="scientific">Xanthomonas arboricola pv. pruni</name>
    <dbReference type="NCBI Taxonomy" id="69929"/>
    <lineage>
        <taxon>Bacteria</taxon>
        <taxon>Pseudomonadati</taxon>
        <taxon>Pseudomonadota</taxon>
        <taxon>Gammaproteobacteria</taxon>
        <taxon>Lysobacterales</taxon>
        <taxon>Lysobacteraceae</taxon>
        <taxon>Xanthomonas</taxon>
    </lineage>
</organism>
<protein>
    <submittedName>
        <fullName evidence="4">Thioredoxin domain-containing protein</fullName>
    </submittedName>
</protein>
<evidence type="ECO:0000313" key="4">
    <source>
        <dbReference type="EMBL" id="MDN0288395.1"/>
    </source>
</evidence>
<dbReference type="SUPFAM" id="SSF52833">
    <property type="entry name" value="Thioredoxin-like"/>
    <property type="match status" value="1"/>
</dbReference>
<evidence type="ECO:0000259" key="3">
    <source>
        <dbReference type="PROSITE" id="PS51352"/>
    </source>
</evidence>
<keyword evidence="2" id="KW-0812">Transmembrane</keyword>
<sequence>MTIEHLSARPRKGLRVWCLTTIVIAALAALLYSVLVLTRPTALSASTPEPTDGPPWRHGSSTARFTVVVYADLECPFCQTYTPTLRAWVDAHPDVNLQWNHLPLAIHEPAAGDEARWVECVGEKFGHARFWEAVQWVYQHTRGGGQGLPAGVSYPDESAVRECLKSDRPGAAVRLQAEQARHDGFDATPSLRLIDNKTSRSMSLTGPVSGDALLSAMDLLSSPENGMEAVADARLSEASQSSREENPK</sequence>
<reference evidence="4" key="1">
    <citation type="submission" date="2023-06" db="EMBL/GenBank/DDBJ databases">
        <title>Genome sequences of Xanthomonas arboricola from Serbia and Montenegro.</title>
        <authorList>
            <person name="Ilicic R."/>
            <person name="Jelusic A."/>
            <person name="Harrison J."/>
            <person name="Greer S."/>
            <person name="Grant M."/>
            <person name="Vicente J."/>
            <person name="Popovic Milovanovic T."/>
            <person name="Studholme D.J."/>
        </authorList>
    </citation>
    <scope>NUCLEOTIDE SEQUENCE</scope>
    <source>
        <strain evidence="4">Xp320</strain>
    </source>
</reference>
<evidence type="ECO:0000256" key="1">
    <source>
        <dbReference type="SAM" id="MobiDB-lite"/>
    </source>
</evidence>
<dbReference type="PROSITE" id="PS51352">
    <property type="entry name" value="THIOREDOXIN_2"/>
    <property type="match status" value="1"/>
</dbReference>
<dbReference type="AlphaFoldDB" id="A0AAQ0W945"/>
<accession>A0AAQ0W945</accession>
<feature type="transmembrane region" description="Helical" evidence="2">
    <location>
        <begin position="16"/>
        <end position="37"/>
    </location>
</feature>
<dbReference type="RefSeq" id="WP_081327690.1">
    <property type="nucleotide sequence ID" value="NZ_CP044334.1"/>
</dbReference>
<dbReference type="InterPro" id="IPR036249">
    <property type="entry name" value="Thioredoxin-like_sf"/>
</dbReference>
<dbReference type="Gene3D" id="3.40.30.10">
    <property type="entry name" value="Glutaredoxin"/>
    <property type="match status" value="1"/>
</dbReference>
<feature type="region of interest" description="Disordered" evidence="1">
    <location>
        <begin position="225"/>
        <end position="248"/>
    </location>
</feature>
<proteinExistence type="predicted"/>